<dbReference type="GO" id="GO:0000049">
    <property type="term" value="F:tRNA binding"/>
    <property type="evidence" value="ECO:0007669"/>
    <property type="project" value="TreeGrafter"/>
</dbReference>
<evidence type="ECO:0000313" key="4">
    <source>
        <dbReference type="Proteomes" id="UP000663882"/>
    </source>
</evidence>
<dbReference type="AlphaFoldDB" id="A0A814VWQ4"/>
<proteinExistence type="predicted"/>
<dbReference type="SUPFAM" id="SSF55681">
    <property type="entry name" value="Class II aaRS and biotin synthetases"/>
    <property type="match status" value="1"/>
</dbReference>
<evidence type="ECO:0000313" key="3">
    <source>
        <dbReference type="EMBL" id="CAF1196128.1"/>
    </source>
</evidence>
<dbReference type="Proteomes" id="UP000663882">
    <property type="component" value="Unassembled WGS sequence"/>
</dbReference>
<gene>
    <name evidence="3" type="ORF">RFH988_LOCUS24336</name>
</gene>
<name>A0A814VWQ4_9BILA</name>
<sequence>MTELYIQLQSIFNGLVKYLFGTYKIKYHVHGLDHEPVEIDFTPPYKRISLLSALEEALGKEDKFPLASELTTDEANKFFDNLCKKHHVECTHPRTTDRLIDKLVGHFIEPHCLNPTFICDHPQIMSLVKYLFGTYKIKYHVHGLAHESVEIDFTPPYKRISLLNALEEALGKEDKFPLASELTTDINKANKFFDNLCKKHHVECTHPRTTDKLIDKRMFIKMMLSFIRKRLPYKDRSNEHLQNAKSNHIQHEHQDDNNMKRTQSTNELNLNNNDNKKKKKKKNKEMSSSTLDGLALVSNTSPTTNRINKSYSDIDYFPLMPEALFQSNNHDKISKERDSLSDSYLNPSENVHTTSDINYVQTTVIKPRVFEIPVIDCRKEQRIPNYKDVDHQRTQAIRQVTQQRTQQRLIK</sequence>
<dbReference type="GO" id="GO:0006430">
    <property type="term" value="P:lysyl-tRNA aminoacylation"/>
    <property type="evidence" value="ECO:0007669"/>
    <property type="project" value="TreeGrafter"/>
</dbReference>
<comment type="caution">
    <text evidence="3">The sequence shown here is derived from an EMBL/GenBank/DDBJ whole genome shotgun (WGS) entry which is preliminary data.</text>
</comment>
<dbReference type="PANTHER" id="PTHR42918">
    <property type="entry name" value="LYSYL-TRNA SYNTHETASE"/>
    <property type="match status" value="1"/>
</dbReference>
<dbReference type="GO" id="GO:0004824">
    <property type="term" value="F:lysine-tRNA ligase activity"/>
    <property type="evidence" value="ECO:0007669"/>
    <property type="project" value="TreeGrafter"/>
</dbReference>
<evidence type="ECO:0000256" key="1">
    <source>
        <dbReference type="ARBA" id="ARBA00022741"/>
    </source>
</evidence>
<reference evidence="3" key="1">
    <citation type="submission" date="2021-02" db="EMBL/GenBank/DDBJ databases">
        <authorList>
            <person name="Nowell W R."/>
        </authorList>
    </citation>
    <scope>NUCLEOTIDE SEQUENCE</scope>
</reference>
<feature type="compositionally biased region" description="Polar residues" evidence="2">
    <location>
        <begin position="286"/>
        <end position="297"/>
    </location>
</feature>
<accession>A0A814VWQ4</accession>
<dbReference type="InterPro" id="IPR045864">
    <property type="entry name" value="aa-tRNA-synth_II/BPL/LPL"/>
</dbReference>
<dbReference type="EMBL" id="CAJNOO010001766">
    <property type="protein sequence ID" value="CAF1196128.1"/>
    <property type="molecule type" value="Genomic_DNA"/>
</dbReference>
<protein>
    <submittedName>
        <fullName evidence="3">Uncharacterized protein</fullName>
    </submittedName>
</protein>
<dbReference type="GO" id="GO:0005829">
    <property type="term" value="C:cytosol"/>
    <property type="evidence" value="ECO:0007669"/>
    <property type="project" value="TreeGrafter"/>
</dbReference>
<organism evidence="3 4">
    <name type="scientific">Rotaria sordida</name>
    <dbReference type="NCBI Taxonomy" id="392033"/>
    <lineage>
        <taxon>Eukaryota</taxon>
        <taxon>Metazoa</taxon>
        <taxon>Spiralia</taxon>
        <taxon>Gnathifera</taxon>
        <taxon>Rotifera</taxon>
        <taxon>Eurotatoria</taxon>
        <taxon>Bdelloidea</taxon>
        <taxon>Philodinida</taxon>
        <taxon>Philodinidae</taxon>
        <taxon>Rotaria</taxon>
    </lineage>
</organism>
<evidence type="ECO:0000256" key="2">
    <source>
        <dbReference type="SAM" id="MobiDB-lite"/>
    </source>
</evidence>
<feature type="region of interest" description="Disordered" evidence="2">
    <location>
        <begin position="246"/>
        <end position="297"/>
    </location>
</feature>
<dbReference type="OrthoDB" id="21243at2759"/>
<dbReference type="Gene3D" id="3.30.930.10">
    <property type="entry name" value="Bira Bifunctional Protein, Domain 2"/>
    <property type="match status" value="2"/>
</dbReference>
<dbReference type="PANTHER" id="PTHR42918:SF9">
    <property type="entry name" value="LYSINE--TRNA LIGASE"/>
    <property type="match status" value="1"/>
</dbReference>
<keyword evidence="1" id="KW-0547">Nucleotide-binding</keyword>
<feature type="compositionally biased region" description="Basic and acidic residues" evidence="2">
    <location>
        <begin position="249"/>
        <end position="259"/>
    </location>
</feature>